<comment type="cofactor">
    <cofactor evidence="1">
        <name>Zn(2+)</name>
        <dbReference type="ChEBI" id="CHEBI:29105"/>
    </cofactor>
</comment>
<evidence type="ECO:0000256" key="1">
    <source>
        <dbReference type="ARBA" id="ARBA00001947"/>
    </source>
</evidence>
<evidence type="ECO:0000313" key="6">
    <source>
        <dbReference type="Proteomes" id="UP001370348"/>
    </source>
</evidence>
<accession>A0ABZ2M646</accession>
<name>A0ABZ2M646_9BACT</name>
<reference evidence="5 6" key="1">
    <citation type="submission" date="2021-12" db="EMBL/GenBank/DDBJ databases">
        <title>Discovery of the Pendulisporaceae a myxobacterial family with distinct sporulation behavior and unique specialized metabolism.</title>
        <authorList>
            <person name="Garcia R."/>
            <person name="Popoff A."/>
            <person name="Bader C.D."/>
            <person name="Loehr J."/>
            <person name="Walesch S."/>
            <person name="Walt C."/>
            <person name="Boldt J."/>
            <person name="Bunk B."/>
            <person name="Haeckl F.J.F.P.J."/>
            <person name="Gunesch A.P."/>
            <person name="Birkelbach J."/>
            <person name="Nuebel U."/>
            <person name="Pietschmann T."/>
            <person name="Bach T."/>
            <person name="Mueller R."/>
        </authorList>
    </citation>
    <scope>NUCLEOTIDE SEQUENCE [LARGE SCALE GENOMIC DNA]</scope>
    <source>
        <strain evidence="5 6">MSr11954</strain>
    </source>
</reference>
<dbReference type="PANTHER" id="PTHR11705:SF145">
    <property type="entry name" value="PEPTIDASE M14 CARBOXYPEPTIDASE A DOMAIN-CONTAINING PROTEIN"/>
    <property type="match status" value="1"/>
</dbReference>
<dbReference type="Proteomes" id="UP001370348">
    <property type="component" value="Chromosome"/>
</dbReference>
<dbReference type="PROSITE" id="PS52035">
    <property type="entry name" value="PEPTIDASE_M14"/>
    <property type="match status" value="1"/>
</dbReference>
<evidence type="ECO:0000256" key="2">
    <source>
        <dbReference type="ARBA" id="ARBA00005988"/>
    </source>
</evidence>
<keyword evidence="6" id="KW-1185">Reference proteome</keyword>
<feature type="active site" description="Proton donor/acceptor" evidence="3">
    <location>
        <position position="277"/>
    </location>
</feature>
<dbReference type="CDD" id="cd06241">
    <property type="entry name" value="M14-like"/>
    <property type="match status" value="1"/>
</dbReference>
<sequence length="570" mass="63738">MTQASNEASLRTLAEQTDFKKTGRYDEVLRLAKAYERTWPEAVRSFEYGHTPEGRPLVALVASRTGALTSEEVAKRKIPVLLLQGGIHPGESDGKDAGFMALRDMLEARHPALERIAIVFVPVANVDGHERFGRWSRPNQVGPEEMGRRTTAQNLNMNRDYTKADAPEMQALLRLLTAWDPIVYADLHVTNGADFEHDVSVQVEPIYVGDPGLHPTGTALRDHVMQKLAASGSLPLPFYPSLLRRDDPASGFQVDAYLPRFSTGYFALRNRLTLLLETHSWKDYPTRVRITLNTISALVEWTDAEGARALALAQEIDAKAAKLGGTAVPVEYETGEHVTTVAFRGYAYTRTPSAVSGILATRYDPTKPEIWHVPLKDTVQTKRTEIAPRGGYVVSAAFAELVGERLALHGIAFRRLTAGIARAPVETFRASQVTFTPKPFEGRTMVSLDGQWRSEPRDIAVGSLFVPIEQAGARLIMALLEPAAPDSFASWGFFNAMYERKEYMDAYVTERVAEEMLARDPELRAEFARKLDDPSFARNPEARLDFFYRRHPSFDDHFELYPVFRANTVL</sequence>
<dbReference type="Pfam" id="PF00246">
    <property type="entry name" value="Peptidase_M14"/>
    <property type="match status" value="1"/>
</dbReference>
<comment type="similarity">
    <text evidence="2 3">Belongs to the peptidase M14 family.</text>
</comment>
<gene>
    <name evidence="5" type="ORF">LZC94_12045</name>
</gene>
<organism evidence="5 6">
    <name type="scientific">Pendulispora albinea</name>
    <dbReference type="NCBI Taxonomy" id="2741071"/>
    <lineage>
        <taxon>Bacteria</taxon>
        <taxon>Pseudomonadati</taxon>
        <taxon>Myxococcota</taxon>
        <taxon>Myxococcia</taxon>
        <taxon>Myxococcales</taxon>
        <taxon>Sorangiineae</taxon>
        <taxon>Pendulisporaceae</taxon>
        <taxon>Pendulispora</taxon>
    </lineage>
</organism>
<dbReference type="PANTHER" id="PTHR11705">
    <property type="entry name" value="PROTEASE FAMILY M14 CARBOXYPEPTIDASE A,B"/>
    <property type="match status" value="1"/>
</dbReference>
<evidence type="ECO:0000313" key="5">
    <source>
        <dbReference type="EMBL" id="WXB17983.1"/>
    </source>
</evidence>
<evidence type="ECO:0000256" key="3">
    <source>
        <dbReference type="PROSITE-ProRule" id="PRU01379"/>
    </source>
</evidence>
<dbReference type="RefSeq" id="WP_394827625.1">
    <property type="nucleotide sequence ID" value="NZ_CP089984.1"/>
</dbReference>
<protein>
    <submittedName>
        <fullName evidence="5">M14 family metallopeptidase</fullName>
    </submittedName>
</protein>
<dbReference type="EMBL" id="CP089984">
    <property type="protein sequence ID" value="WXB17983.1"/>
    <property type="molecule type" value="Genomic_DNA"/>
</dbReference>
<dbReference type="SUPFAM" id="SSF53187">
    <property type="entry name" value="Zn-dependent exopeptidases"/>
    <property type="match status" value="1"/>
</dbReference>
<dbReference type="InterPro" id="IPR000834">
    <property type="entry name" value="Peptidase_M14"/>
</dbReference>
<proteinExistence type="inferred from homology"/>
<feature type="domain" description="Peptidase M14" evidence="4">
    <location>
        <begin position="21"/>
        <end position="302"/>
    </location>
</feature>
<evidence type="ECO:0000259" key="4">
    <source>
        <dbReference type="PROSITE" id="PS52035"/>
    </source>
</evidence>
<dbReference type="Gene3D" id="3.40.630.10">
    <property type="entry name" value="Zn peptidases"/>
    <property type="match status" value="1"/>
</dbReference>